<evidence type="ECO:0000313" key="3">
    <source>
        <dbReference type="Proteomes" id="UP000076925"/>
    </source>
</evidence>
<dbReference type="EMBL" id="ANNX02000033">
    <property type="protein sequence ID" value="KYC39699.1"/>
    <property type="molecule type" value="Genomic_DNA"/>
</dbReference>
<dbReference type="PANTHER" id="PTHR35400">
    <property type="entry name" value="SLR1083 PROTEIN"/>
    <property type="match status" value="1"/>
</dbReference>
<reference evidence="2 3" key="1">
    <citation type="journal article" date="2013" name="Genome Biol. Evol.">
        <title>Genomes of Stigonematalean cyanobacteria (subsection V) and the evolution of oxygenic photosynthesis from prokaryotes to plastids.</title>
        <authorList>
            <person name="Dagan T."/>
            <person name="Roettger M."/>
            <person name="Stucken K."/>
            <person name="Landan G."/>
            <person name="Koch R."/>
            <person name="Major P."/>
            <person name="Gould S.B."/>
            <person name="Goremykin V.V."/>
            <person name="Rippka R."/>
            <person name="Tandeau de Marsac N."/>
            <person name="Gugger M."/>
            <person name="Lockhart P.J."/>
            <person name="Allen J.F."/>
            <person name="Brune I."/>
            <person name="Maus I."/>
            <person name="Puhler A."/>
            <person name="Martin W.F."/>
        </authorList>
    </citation>
    <scope>NUCLEOTIDE SEQUENCE [LARGE SCALE GENOMIC DNA]</scope>
    <source>
        <strain evidence="2 3">PCC 7110</strain>
    </source>
</reference>
<dbReference type="Gene3D" id="3.90.1570.10">
    <property type="entry name" value="tt1808, chain A"/>
    <property type="match status" value="1"/>
</dbReference>
<dbReference type="SUPFAM" id="SSF52980">
    <property type="entry name" value="Restriction endonuclease-like"/>
    <property type="match status" value="1"/>
</dbReference>
<organism evidence="2 3">
    <name type="scientific">Scytonema hofmannii PCC 7110</name>
    <dbReference type="NCBI Taxonomy" id="128403"/>
    <lineage>
        <taxon>Bacteria</taxon>
        <taxon>Bacillati</taxon>
        <taxon>Cyanobacteriota</taxon>
        <taxon>Cyanophyceae</taxon>
        <taxon>Nostocales</taxon>
        <taxon>Scytonemataceae</taxon>
        <taxon>Scytonema</taxon>
    </lineage>
</organism>
<feature type="domain" description="Putative restriction endonuclease" evidence="1">
    <location>
        <begin position="13"/>
        <end position="185"/>
    </location>
</feature>
<comment type="caution">
    <text evidence="2">The sequence shown here is derived from an EMBL/GenBank/DDBJ whole genome shotgun (WGS) entry which is preliminary data.</text>
</comment>
<sequence length="202" mass="23099">MTTVTPKRFTLTDFHRLMELGFLTEDDRVELIRGELIQMAAKGTRHSVCNTKLSKELERLLGDRAVVRVQEPIILLPNSEPEPDVAIARGQADDYLSNHPQPEDIFLVIEVADSSIDYDQSRKLELYAENGIKDYWIVNLVANQLECYSQPYLNEQGKYGYRLKQIALRHESVAVTVFSDLSLDLDRVFPGLKNQRVGSNLY</sequence>
<dbReference type="Pfam" id="PF05685">
    <property type="entry name" value="Uma2"/>
    <property type="match status" value="1"/>
</dbReference>
<dbReference type="InterPro" id="IPR012296">
    <property type="entry name" value="Nuclease_put_TT1808"/>
</dbReference>
<evidence type="ECO:0000313" key="2">
    <source>
        <dbReference type="EMBL" id="KYC39699.1"/>
    </source>
</evidence>
<dbReference type="Proteomes" id="UP000076925">
    <property type="component" value="Unassembled WGS sequence"/>
</dbReference>
<name>A0A139X4S0_9CYAN</name>
<proteinExistence type="predicted"/>
<dbReference type="RefSeq" id="WP_017740500.1">
    <property type="nucleotide sequence ID" value="NZ_KQ976354.1"/>
</dbReference>
<protein>
    <recommendedName>
        <fullName evidence="1">Putative restriction endonuclease domain-containing protein</fullName>
    </recommendedName>
</protein>
<accession>A0A139X4S0</accession>
<evidence type="ECO:0000259" key="1">
    <source>
        <dbReference type="Pfam" id="PF05685"/>
    </source>
</evidence>
<dbReference type="CDD" id="cd06260">
    <property type="entry name" value="DUF820-like"/>
    <property type="match status" value="1"/>
</dbReference>
<keyword evidence="3" id="KW-1185">Reference proteome</keyword>
<dbReference type="STRING" id="128403.WA1_30685"/>
<dbReference type="InterPro" id="IPR008538">
    <property type="entry name" value="Uma2"/>
</dbReference>
<dbReference type="PANTHER" id="PTHR35400:SF1">
    <property type="entry name" value="SLR1083 PROTEIN"/>
    <property type="match status" value="1"/>
</dbReference>
<gene>
    <name evidence="2" type="ORF">WA1_30685</name>
</gene>
<dbReference type="OrthoDB" id="509866at2"/>
<dbReference type="AlphaFoldDB" id="A0A139X4S0"/>
<dbReference type="InterPro" id="IPR011335">
    <property type="entry name" value="Restrct_endonuc-II-like"/>
</dbReference>